<dbReference type="Proteomes" id="UP000054549">
    <property type="component" value="Unassembled WGS sequence"/>
</dbReference>
<accession>A0A0C2TPI7</accession>
<evidence type="ECO:0000313" key="1">
    <source>
        <dbReference type="EMBL" id="KIL69119.1"/>
    </source>
</evidence>
<protein>
    <submittedName>
        <fullName evidence="1">Uncharacterized protein</fullName>
    </submittedName>
</protein>
<evidence type="ECO:0000313" key="2">
    <source>
        <dbReference type="Proteomes" id="UP000054549"/>
    </source>
</evidence>
<dbReference type="EMBL" id="KN818226">
    <property type="protein sequence ID" value="KIL69119.1"/>
    <property type="molecule type" value="Genomic_DNA"/>
</dbReference>
<dbReference type="InParanoid" id="A0A0C2TPI7"/>
<proteinExistence type="predicted"/>
<gene>
    <name evidence="1" type="ORF">M378DRAFT_765675</name>
</gene>
<dbReference type="HOGENOM" id="CLU_1895642_0_0_1"/>
<organism evidence="1 2">
    <name type="scientific">Amanita muscaria (strain Koide BX008)</name>
    <dbReference type="NCBI Taxonomy" id="946122"/>
    <lineage>
        <taxon>Eukaryota</taxon>
        <taxon>Fungi</taxon>
        <taxon>Dikarya</taxon>
        <taxon>Basidiomycota</taxon>
        <taxon>Agaricomycotina</taxon>
        <taxon>Agaricomycetes</taxon>
        <taxon>Agaricomycetidae</taxon>
        <taxon>Agaricales</taxon>
        <taxon>Pluteineae</taxon>
        <taxon>Amanitaceae</taxon>
        <taxon>Amanita</taxon>
    </lineage>
</organism>
<keyword evidence="2" id="KW-1185">Reference proteome</keyword>
<name>A0A0C2TPI7_AMAMK</name>
<dbReference type="AlphaFoldDB" id="A0A0C2TPI7"/>
<reference evidence="1 2" key="1">
    <citation type="submission" date="2014-04" db="EMBL/GenBank/DDBJ databases">
        <title>Evolutionary Origins and Diversification of the Mycorrhizal Mutualists.</title>
        <authorList>
            <consortium name="DOE Joint Genome Institute"/>
            <consortium name="Mycorrhizal Genomics Consortium"/>
            <person name="Kohler A."/>
            <person name="Kuo A."/>
            <person name="Nagy L.G."/>
            <person name="Floudas D."/>
            <person name="Copeland A."/>
            <person name="Barry K.W."/>
            <person name="Cichocki N."/>
            <person name="Veneault-Fourrey C."/>
            <person name="LaButti K."/>
            <person name="Lindquist E.A."/>
            <person name="Lipzen A."/>
            <person name="Lundell T."/>
            <person name="Morin E."/>
            <person name="Murat C."/>
            <person name="Riley R."/>
            <person name="Ohm R."/>
            <person name="Sun H."/>
            <person name="Tunlid A."/>
            <person name="Henrissat B."/>
            <person name="Grigoriev I.V."/>
            <person name="Hibbett D.S."/>
            <person name="Martin F."/>
        </authorList>
    </citation>
    <scope>NUCLEOTIDE SEQUENCE [LARGE SCALE GENOMIC DNA]</scope>
    <source>
        <strain evidence="1 2">Koide BX008</strain>
    </source>
</reference>
<sequence>MHNTVSARRKFISPSCASGISFAFDGNSFRPNINAAPLPNDPKEARLKGRVQVGRRVYRWIRDSVVQVAWIKKTRGSDVEVWVVRFGGPWDDWEGELGVKEGEHKRCCQKCLSGDWKLDVPVKVIAGTGIASVW</sequence>